<feature type="region of interest" description="Disordered" evidence="1">
    <location>
        <begin position="51"/>
        <end position="87"/>
    </location>
</feature>
<evidence type="ECO:0000256" key="1">
    <source>
        <dbReference type="SAM" id="MobiDB-lite"/>
    </source>
</evidence>
<evidence type="ECO:0000313" key="2">
    <source>
        <dbReference type="EMBL" id="KAE9410930.1"/>
    </source>
</evidence>
<dbReference type="AlphaFoldDB" id="A0A6A4IM45"/>
<dbReference type="OrthoDB" id="10569583at2759"/>
<gene>
    <name evidence="2" type="ORF">BT96DRAFT_243152</name>
</gene>
<feature type="compositionally biased region" description="Basic and acidic residues" evidence="1">
    <location>
        <begin position="68"/>
        <end position="84"/>
    </location>
</feature>
<reference evidence="2" key="1">
    <citation type="journal article" date="2019" name="Environ. Microbiol.">
        <title>Fungal ecological strategies reflected in gene transcription - a case study of two litter decomposers.</title>
        <authorList>
            <person name="Barbi F."/>
            <person name="Kohler A."/>
            <person name="Barry K."/>
            <person name="Baskaran P."/>
            <person name="Daum C."/>
            <person name="Fauchery L."/>
            <person name="Ihrmark K."/>
            <person name="Kuo A."/>
            <person name="LaButti K."/>
            <person name="Lipzen A."/>
            <person name="Morin E."/>
            <person name="Grigoriev I.V."/>
            <person name="Henrissat B."/>
            <person name="Lindahl B."/>
            <person name="Martin F."/>
        </authorList>
    </citation>
    <scope>NUCLEOTIDE SEQUENCE</scope>
    <source>
        <strain evidence="2">JB14</strain>
    </source>
</reference>
<keyword evidence="3" id="KW-1185">Reference proteome</keyword>
<dbReference type="Proteomes" id="UP000799118">
    <property type="component" value="Unassembled WGS sequence"/>
</dbReference>
<protein>
    <submittedName>
        <fullName evidence="2">Uncharacterized protein</fullName>
    </submittedName>
</protein>
<name>A0A6A4IM45_9AGAR</name>
<evidence type="ECO:0000313" key="3">
    <source>
        <dbReference type="Proteomes" id="UP000799118"/>
    </source>
</evidence>
<accession>A0A6A4IM45</accession>
<proteinExistence type="predicted"/>
<sequence length="206" mass="22424">MPLPRSGTLVSLSPYDYNRASVASFSSDTNESEDGVCGVFIKGDALLSPTKYPTAPHSESASSSKVAELAERKQRPIPSHDFEPRLNQSSDIPGAFVEGKDFLSPTQFHPAMHSHSESETGSMAPLDAVSAGITERKWQCTVPGCNFEAAIRRSPSPTPTLLVVEEITDPKEIHECLMEQGISVRDYGFNPVNTGGPIYRARKRKC</sequence>
<organism evidence="2 3">
    <name type="scientific">Gymnopus androsaceus JB14</name>
    <dbReference type="NCBI Taxonomy" id="1447944"/>
    <lineage>
        <taxon>Eukaryota</taxon>
        <taxon>Fungi</taxon>
        <taxon>Dikarya</taxon>
        <taxon>Basidiomycota</taxon>
        <taxon>Agaricomycotina</taxon>
        <taxon>Agaricomycetes</taxon>
        <taxon>Agaricomycetidae</taxon>
        <taxon>Agaricales</taxon>
        <taxon>Marasmiineae</taxon>
        <taxon>Omphalotaceae</taxon>
        <taxon>Gymnopus</taxon>
    </lineage>
</organism>
<dbReference type="EMBL" id="ML769384">
    <property type="protein sequence ID" value="KAE9410930.1"/>
    <property type="molecule type" value="Genomic_DNA"/>
</dbReference>